<gene>
    <name evidence="10" type="ORF">OIDMADRAFT_22402</name>
</gene>
<keyword evidence="3" id="KW-0540">Nuclease</keyword>
<protein>
    <recommendedName>
        <fullName evidence="2">ribonuclease T1</fullName>
        <ecNumber evidence="2">4.6.1.24</ecNumber>
    </recommendedName>
</protein>
<reference evidence="10 11" key="1">
    <citation type="submission" date="2014-04" db="EMBL/GenBank/DDBJ databases">
        <authorList>
            <consortium name="DOE Joint Genome Institute"/>
            <person name="Kuo A."/>
            <person name="Martino E."/>
            <person name="Perotto S."/>
            <person name="Kohler A."/>
            <person name="Nagy L.G."/>
            <person name="Floudas D."/>
            <person name="Copeland A."/>
            <person name="Barry K.W."/>
            <person name="Cichocki N."/>
            <person name="Veneault-Fourrey C."/>
            <person name="LaButti K."/>
            <person name="Lindquist E.A."/>
            <person name="Lipzen A."/>
            <person name="Lundell T."/>
            <person name="Morin E."/>
            <person name="Murat C."/>
            <person name="Sun H."/>
            <person name="Tunlid A."/>
            <person name="Henrissat B."/>
            <person name="Grigoriev I.V."/>
            <person name="Hibbett D.S."/>
            <person name="Martin F."/>
            <person name="Nordberg H.P."/>
            <person name="Cantor M.N."/>
            <person name="Hua S.X."/>
        </authorList>
    </citation>
    <scope>NUCLEOTIDE SEQUENCE [LARGE SCALE GENOMIC DNA]</scope>
    <source>
        <strain evidence="10 11">Zn</strain>
    </source>
</reference>
<dbReference type="InParanoid" id="A0A0C3D861"/>
<dbReference type="Gene3D" id="3.10.450.30">
    <property type="entry name" value="Microbial ribonucleases"/>
    <property type="match status" value="1"/>
</dbReference>
<feature type="compositionally biased region" description="Basic and acidic residues" evidence="9">
    <location>
        <begin position="147"/>
        <end position="163"/>
    </location>
</feature>
<proteinExistence type="inferred from homology"/>
<evidence type="ECO:0000256" key="5">
    <source>
        <dbReference type="ARBA" id="ARBA00022801"/>
    </source>
</evidence>
<evidence type="ECO:0000256" key="2">
    <source>
        <dbReference type="ARBA" id="ARBA00012549"/>
    </source>
</evidence>
<dbReference type="SUPFAM" id="SSF53933">
    <property type="entry name" value="Microbial ribonucleases"/>
    <property type="match status" value="1"/>
</dbReference>
<dbReference type="GO" id="GO:0016787">
    <property type="term" value="F:hydrolase activity"/>
    <property type="evidence" value="ECO:0007669"/>
    <property type="project" value="UniProtKB-KW"/>
</dbReference>
<dbReference type="EMBL" id="KN832870">
    <property type="protein sequence ID" value="KIN07529.1"/>
    <property type="molecule type" value="Genomic_DNA"/>
</dbReference>
<dbReference type="STRING" id="913774.A0A0C3D861"/>
<reference evidence="11" key="2">
    <citation type="submission" date="2015-01" db="EMBL/GenBank/DDBJ databases">
        <title>Evolutionary Origins and Diversification of the Mycorrhizal Mutualists.</title>
        <authorList>
            <consortium name="DOE Joint Genome Institute"/>
            <consortium name="Mycorrhizal Genomics Consortium"/>
            <person name="Kohler A."/>
            <person name="Kuo A."/>
            <person name="Nagy L.G."/>
            <person name="Floudas D."/>
            <person name="Copeland A."/>
            <person name="Barry K.W."/>
            <person name="Cichocki N."/>
            <person name="Veneault-Fourrey C."/>
            <person name="LaButti K."/>
            <person name="Lindquist E.A."/>
            <person name="Lipzen A."/>
            <person name="Lundell T."/>
            <person name="Morin E."/>
            <person name="Murat C."/>
            <person name="Riley R."/>
            <person name="Ohm R."/>
            <person name="Sun H."/>
            <person name="Tunlid A."/>
            <person name="Henrissat B."/>
            <person name="Grigoriev I.V."/>
            <person name="Hibbett D.S."/>
            <person name="Martin F."/>
        </authorList>
    </citation>
    <scope>NUCLEOTIDE SEQUENCE [LARGE SCALE GENOMIC DNA]</scope>
    <source>
        <strain evidence="11">Zn</strain>
    </source>
</reference>
<feature type="region of interest" description="Disordered" evidence="9">
    <location>
        <begin position="137"/>
        <end position="163"/>
    </location>
</feature>
<dbReference type="AlphaFoldDB" id="A0A0C3D861"/>
<dbReference type="EC" id="4.6.1.24" evidence="2"/>
<evidence type="ECO:0000313" key="11">
    <source>
        <dbReference type="Proteomes" id="UP000054321"/>
    </source>
</evidence>
<accession>A0A0C3D861</accession>
<dbReference type="HOGENOM" id="CLU_111658_2_0_1"/>
<comment type="catalytic activity">
    <reaction evidence="8">
        <text>[RNA] containing guanosine + H2O = an [RNA fragment]-3'-guanosine-3'-phosphate + a 5'-hydroxy-ribonucleotide-3'-[RNA fragment].</text>
        <dbReference type="EC" id="4.6.1.24"/>
    </reaction>
</comment>
<keyword evidence="4" id="KW-0255">Endonuclease</keyword>
<keyword evidence="11" id="KW-1185">Reference proteome</keyword>
<dbReference type="GO" id="GO:0003723">
    <property type="term" value="F:RNA binding"/>
    <property type="evidence" value="ECO:0007669"/>
    <property type="project" value="InterPro"/>
</dbReference>
<name>A0A0C3D861_OIDMZ</name>
<dbReference type="InterPro" id="IPR016191">
    <property type="entry name" value="Ribonuclease/ribotoxin"/>
</dbReference>
<dbReference type="Proteomes" id="UP000054321">
    <property type="component" value="Unassembled WGS sequence"/>
</dbReference>
<evidence type="ECO:0000256" key="4">
    <source>
        <dbReference type="ARBA" id="ARBA00022759"/>
    </source>
</evidence>
<dbReference type="PANTHER" id="PTHR42104">
    <property type="entry name" value="EXTRACELLULAR GUANYL-SPECIFIC RIBONUCLEASE RNTA (AFU_ORTHOLOGUE AFUA_4G03230)"/>
    <property type="match status" value="1"/>
</dbReference>
<evidence type="ECO:0000256" key="7">
    <source>
        <dbReference type="ARBA" id="ARBA00023239"/>
    </source>
</evidence>
<evidence type="ECO:0000256" key="3">
    <source>
        <dbReference type="ARBA" id="ARBA00022722"/>
    </source>
</evidence>
<organism evidence="10 11">
    <name type="scientific">Oidiodendron maius (strain Zn)</name>
    <dbReference type="NCBI Taxonomy" id="913774"/>
    <lineage>
        <taxon>Eukaryota</taxon>
        <taxon>Fungi</taxon>
        <taxon>Dikarya</taxon>
        <taxon>Ascomycota</taxon>
        <taxon>Pezizomycotina</taxon>
        <taxon>Leotiomycetes</taxon>
        <taxon>Leotiomycetes incertae sedis</taxon>
        <taxon>Myxotrichaceae</taxon>
        <taxon>Oidiodendron</taxon>
    </lineage>
</organism>
<evidence type="ECO:0000256" key="6">
    <source>
        <dbReference type="ARBA" id="ARBA00023157"/>
    </source>
</evidence>
<dbReference type="Pfam" id="PF00545">
    <property type="entry name" value="Ribonuclease"/>
    <property type="match status" value="1"/>
</dbReference>
<comment type="similarity">
    <text evidence="1">Belongs to the ribonuclease N1/T1 family.</text>
</comment>
<keyword evidence="7" id="KW-0456">Lyase</keyword>
<sequence>MATISSHLIYQNDYEPSGCNCDNKTTYDREAINKACTQALTLASEGRTLGRDSYPHAYNDYEHFYFAHAQKPYLEFPILESGTYSGEESPGADRVVIGSIAEDFQSAVFCAVLTHDGSTKNGFTECKDDTVNTDGKGTYDARGGWGRGREEEPGRRLVEKIEL</sequence>
<keyword evidence="5" id="KW-0378">Hydrolase</keyword>
<dbReference type="OrthoDB" id="5425539at2759"/>
<evidence type="ECO:0000313" key="10">
    <source>
        <dbReference type="EMBL" id="KIN07529.1"/>
    </source>
</evidence>
<dbReference type="GO" id="GO:0046589">
    <property type="term" value="F:ribonuclease T1 activity"/>
    <property type="evidence" value="ECO:0007669"/>
    <property type="project" value="UniProtKB-EC"/>
</dbReference>
<dbReference type="PANTHER" id="PTHR42104:SF1">
    <property type="entry name" value="EXTRACELLULAR GUANYL-SPECIFIC RIBONUCLEASE RNTA (AFU_ORTHOLOGUE AFUA_4G03230)"/>
    <property type="match status" value="1"/>
</dbReference>
<evidence type="ECO:0000256" key="9">
    <source>
        <dbReference type="SAM" id="MobiDB-lite"/>
    </source>
</evidence>
<evidence type="ECO:0000256" key="1">
    <source>
        <dbReference type="ARBA" id="ARBA00009006"/>
    </source>
</evidence>
<dbReference type="InterPro" id="IPR000026">
    <property type="entry name" value="N1-like"/>
</dbReference>
<evidence type="ECO:0000256" key="8">
    <source>
        <dbReference type="ARBA" id="ARBA00034015"/>
    </source>
</evidence>
<keyword evidence="6" id="KW-1015">Disulfide bond</keyword>